<dbReference type="AlphaFoldDB" id="B6FWU8"/>
<gene>
    <name evidence="2" type="ORF">CLOHIR_00347</name>
</gene>
<dbReference type="STRING" id="500633.CLOHIR_00347"/>
<feature type="compositionally biased region" description="Basic and acidic residues" evidence="1">
    <location>
        <begin position="51"/>
        <end position="61"/>
    </location>
</feature>
<organism evidence="2 3">
    <name type="scientific">Peptacetobacter hiranonis (strain DSM 13275 / JCM 10541 / KCTC 15199 / TO-931)</name>
    <name type="common">Clostridium hiranonis</name>
    <dbReference type="NCBI Taxonomy" id="500633"/>
    <lineage>
        <taxon>Bacteria</taxon>
        <taxon>Bacillati</taxon>
        <taxon>Bacillota</taxon>
        <taxon>Clostridia</taxon>
        <taxon>Peptostreptococcales</taxon>
        <taxon>Peptostreptococcaceae</taxon>
        <taxon>Peptacetobacter</taxon>
    </lineage>
</organism>
<protein>
    <submittedName>
        <fullName evidence="2">Uncharacterized protein</fullName>
    </submittedName>
</protein>
<evidence type="ECO:0000313" key="3">
    <source>
        <dbReference type="Proteomes" id="UP000003178"/>
    </source>
</evidence>
<dbReference type="RefSeq" id="WP_006439269.1">
    <property type="nucleotide sequence ID" value="NZ_DS995355.1"/>
</dbReference>
<evidence type="ECO:0000313" key="2">
    <source>
        <dbReference type="EMBL" id="EEA86009.1"/>
    </source>
</evidence>
<sequence>MKATYILAFSLAAYQLVAGEFNLMLFAFGYTFFGMFFSILLKTIKESKELEAKEAEEEKKPATTRRRKTTTTK</sequence>
<comment type="caution">
    <text evidence="2">The sequence shown here is derived from an EMBL/GenBank/DDBJ whole genome shotgun (WGS) entry which is preliminary data.</text>
</comment>
<evidence type="ECO:0000256" key="1">
    <source>
        <dbReference type="SAM" id="MobiDB-lite"/>
    </source>
</evidence>
<proteinExistence type="predicted"/>
<reference evidence="2 3" key="2">
    <citation type="submission" date="2008-10" db="EMBL/GenBank/DDBJ databases">
        <title>Draft genome sequence of Clostridium hiranonis (DSM 13275).</title>
        <authorList>
            <person name="Sudarsanam P."/>
            <person name="Ley R."/>
            <person name="Guruge J."/>
            <person name="Turnbaugh P.J."/>
            <person name="Mahowald M."/>
            <person name="Liep D."/>
            <person name="Gordon J."/>
        </authorList>
    </citation>
    <scope>NUCLEOTIDE SEQUENCE [LARGE SCALE GENOMIC DNA]</scope>
    <source>
        <strain evidence="2 3">DSM 13275</strain>
    </source>
</reference>
<feature type="region of interest" description="Disordered" evidence="1">
    <location>
        <begin position="51"/>
        <end position="73"/>
    </location>
</feature>
<dbReference type="HOGENOM" id="CLU_2698092_0_0_9"/>
<dbReference type="EMBL" id="ABWP01000011">
    <property type="protein sequence ID" value="EEA86009.1"/>
    <property type="molecule type" value="Genomic_DNA"/>
</dbReference>
<feature type="compositionally biased region" description="Basic residues" evidence="1">
    <location>
        <begin position="62"/>
        <end position="73"/>
    </location>
</feature>
<dbReference type="Proteomes" id="UP000003178">
    <property type="component" value="Unassembled WGS sequence"/>
</dbReference>
<accession>B6FWU8</accession>
<keyword evidence="3" id="KW-1185">Reference proteome</keyword>
<reference evidence="2 3" key="1">
    <citation type="submission" date="2008-09" db="EMBL/GenBank/DDBJ databases">
        <authorList>
            <person name="Fulton L."/>
            <person name="Clifton S."/>
            <person name="Fulton B."/>
            <person name="Xu J."/>
            <person name="Minx P."/>
            <person name="Pepin K.H."/>
            <person name="Johnson M."/>
            <person name="Thiruvilangam P."/>
            <person name="Bhonagiri V."/>
            <person name="Nash W.E."/>
            <person name="Mardis E.R."/>
            <person name="Wilson R.K."/>
        </authorList>
    </citation>
    <scope>NUCLEOTIDE SEQUENCE [LARGE SCALE GENOMIC DNA]</scope>
    <source>
        <strain evidence="2 3">DSM 13275</strain>
    </source>
</reference>
<name>B6FWU8_PEPHT</name>